<comment type="caution">
    <text evidence="2">The sequence shown here is derived from an EMBL/GenBank/DDBJ whole genome shotgun (WGS) entry which is preliminary data.</text>
</comment>
<protein>
    <submittedName>
        <fullName evidence="2">Uncharacterized protein</fullName>
    </submittedName>
</protein>
<accession>A0A264VV63</accession>
<dbReference type="Proteomes" id="UP001155882">
    <property type="component" value="Unassembled WGS sequence"/>
</dbReference>
<organism evidence="2 3">
    <name type="scientific">Providencia rettgeri</name>
    <dbReference type="NCBI Taxonomy" id="587"/>
    <lineage>
        <taxon>Bacteria</taxon>
        <taxon>Pseudomonadati</taxon>
        <taxon>Pseudomonadota</taxon>
        <taxon>Gammaproteobacteria</taxon>
        <taxon>Enterobacterales</taxon>
        <taxon>Morganellaceae</taxon>
        <taxon>Providencia</taxon>
    </lineage>
</organism>
<dbReference type="EMBL" id="NOWC01000006">
    <property type="protein sequence ID" value="OZS75266.1"/>
    <property type="molecule type" value="Genomic_DNA"/>
</dbReference>
<proteinExistence type="predicted"/>
<dbReference type="Proteomes" id="UP000216001">
    <property type="component" value="Unassembled WGS sequence"/>
</dbReference>
<evidence type="ECO:0000313" key="2">
    <source>
        <dbReference type="EMBL" id="OZS75266.1"/>
    </source>
</evidence>
<evidence type="ECO:0000313" key="3">
    <source>
        <dbReference type="Proteomes" id="UP000216001"/>
    </source>
</evidence>
<dbReference type="AlphaFoldDB" id="A0A264VV63"/>
<evidence type="ECO:0000313" key="1">
    <source>
        <dbReference type="EMBL" id="MBW3115729.1"/>
    </source>
</evidence>
<reference evidence="1" key="2">
    <citation type="submission" date="2021-07" db="EMBL/GenBank/DDBJ databases">
        <authorList>
            <person name="Stanton E."/>
        </authorList>
    </citation>
    <scope>NUCLEOTIDE SEQUENCE</scope>
    <source>
        <strain evidence="1">2021EL-01139</strain>
    </source>
</reference>
<reference evidence="2 3" key="1">
    <citation type="submission" date="2017-07" db="EMBL/GenBank/DDBJ databases">
        <title>blaIMP-27 on transferable plasmids in Proteus mirabilis and Providencia rettgeri.</title>
        <authorList>
            <person name="Potter R."/>
        </authorList>
    </citation>
    <scope>NUCLEOTIDE SEQUENCE [LARGE SCALE GENOMIC DNA]</scope>
    <source>
        <strain evidence="2 3">PR1</strain>
    </source>
</reference>
<sequence length="136" mass="16063">MFLLTYNIYLWIQQEIDMFKKVIIAIFLCFTSYGFASDFTFKEKSPADREFNQDYQGIKKLQTQQKFVFDPKKKLPQEEQSYQALLEQRNADENAFSKHFNVCDVNPTGAGCPNSMAWMNDRQQMKKMLEQAGRPY</sequence>
<name>A0A264VV63_PRORE</name>
<dbReference type="EMBL" id="JAHWLI010000009">
    <property type="protein sequence ID" value="MBW3115729.1"/>
    <property type="molecule type" value="Genomic_DNA"/>
</dbReference>
<gene>
    <name evidence="2" type="ORF">CHI95_07085</name>
    <name evidence="1" type="ORF">KYI77_04555</name>
</gene>